<dbReference type="PANTHER" id="PTHR24637:SF421">
    <property type="entry name" value="CUTICLE COLLAGEN DPY-2"/>
    <property type="match status" value="1"/>
</dbReference>
<comment type="caution">
    <text evidence="2">The sequence shown here is derived from an EMBL/GenBank/DDBJ whole genome shotgun (WGS) entry which is preliminary data.</text>
</comment>
<evidence type="ECO:0000313" key="2">
    <source>
        <dbReference type="EMBL" id="MBD2860433.1"/>
    </source>
</evidence>
<evidence type="ECO:0000313" key="3">
    <source>
        <dbReference type="Proteomes" id="UP000639396"/>
    </source>
</evidence>
<dbReference type="EMBL" id="JACXJA010000001">
    <property type="protein sequence ID" value="MBD2860433.1"/>
    <property type="molecule type" value="Genomic_DNA"/>
</dbReference>
<dbReference type="Gene3D" id="2.160.20.10">
    <property type="entry name" value="Single-stranded right-handed beta-helix, Pectin lyase-like"/>
    <property type="match status" value="1"/>
</dbReference>
<protein>
    <submittedName>
        <fullName evidence="2">Collagen-like triple helix repeat-containing protein</fullName>
    </submittedName>
</protein>
<feature type="compositionally biased region" description="Low complexity" evidence="1">
    <location>
        <begin position="37"/>
        <end position="298"/>
    </location>
</feature>
<name>A0A927GXR5_9BACL</name>
<accession>A0A927GXR5</accession>
<proteinExistence type="predicted"/>
<evidence type="ECO:0000256" key="1">
    <source>
        <dbReference type="SAM" id="MobiDB-lite"/>
    </source>
</evidence>
<gene>
    <name evidence="2" type="ORF">IDH45_00340</name>
</gene>
<reference evidence="2" key="1">
    <citation type="submission" date="2020-09" db="EMBL/GenBank/DDBJ databases">
        <title>A novel bacterium of genus Paenibacillus, isolated from South China Sea.</title>
        <authorList>
            <person name="Huang H."/>
            <person name="Mo K."/>
            <person name="Hu Y."/>
        </authorList>
    </citation>
    <scope>NUCLEOTIDE SEQUENCE</scope>
    <source>
        <strain evidence="2">IB182363</strain>
    </source>
</reference>
<dbReference type="InterPro" id="IPR008160">
    <property type="entry name" value="Collagen"/>
</dbReference>
<dbReference type="InterPro" id="IPR011050">
    <property type="entry name" value="Pectin_lyase_fold/virulence"/>
</dbReference>
<keyword evidence="2" id="KW-0176">Collagen</keyword>
<feature type="region of interest" description="Disordered" evidence="1">
    <location>
        <begin position="36"/>
        <end position="298"/>
    </location>
</feature>
<dbReference type="Proteomes" id="UP000639396">
    <property type="component" value="Unassembled WGS sequence"/>
</dbReference>
<dbReference type="Pfam" id="PF01391">
    <property type="entry name" value="Collagen"/>
    <property type="match status" value="2"/>
</dbReference>
<dbReference type="PANTHER" id="PTHR24637">
    <property type="entry name" value="COLLAGEN"/>
    <property type="match status" value="1"/>
</dbReference>
<sequence length="532" mass="50390">MSTETPPNATQALVYIDKASTAGSAPFLIDDVQLLQAEGAPGATGPTGPTGEPGADGADGEPGATGPTGPTGEPGADGADGAPGATGSTGPTGEPGADGADGAPGATGPTGPTGEPGADGADGAAGATGPTGPTGEPGADGADGAPGATGPTGPTGEPGADGADGAPGATGPTGPTGEPGADGADGAPGATGPTGPTGEPGADGADGAPGATGPTGPTGEPGADGADGAPGATGPTGPTGEPGADGADGAPGATGPTGPTGEPGADGADGAPGATGPTGPTGETGATGTTGETGTFGPPFDVYVSAGAVGGDGTITNPYGTIQEGVTAVAVNGTVHILAGTYNLTAQIVVNKQGVTIKGHPGNLLFLQAPLIPLMVVGNNITIEGLTMTSDIAYVAEFIQIGGSNNRVQGNVIFGPDQAPLPMADWVVNRAIVSQINSDNLLVRDNIFYSMRSGMYINPGTTGHMVGNVIYYTKGGFLVDGASVVISENSWGMPVNEVDISLFANVPTGAPYDPLSNLSTYNNGAFIEDNRP</sequence>
<dbReference type="SUPFAM" id="SSF51126">
    <property type="entry name" value="Pectin lyase-like"/>
    <property type="match status" value="1"/>
</dbReference>
<dbReference type="AlphaFoldDB" id="A0A927GXR5"/>
<organism evidence="2 3">
    <name type="scientific">Paenibacillus oceani</name>
    <dbReference type="NCBI Taxonomy" id="2772510"/>
    <lineage>
        <taxon>Bacteria</taxon>
        <taxon>Bacillati</taxon>
        <taxon>Bacillota</taxon>
        <taxon>Bacilli</taxon>
        <taxon>Bacillales</taxon>
        <taxon>Paenibacillaceae</taxon>
        <taxon>Paenibacillus</taxon>
    </lineage>
</organism>
<dbReference type="InterPro" id="IPR012334">
    <property type="entry name" value="Pectin_lyas_fold"/>
</dbReference>
<keyword evidence="3" id="KW-1185">Reference proteome</keyword>